<keyword evidence="20" id="KW-1185">Reference proteome</keyword>
<feature type="transmembrane region" description="Helical" evidence="18">
    <location>
        <begin position="185"/>
        <end position="208"/>
    </location>
</feature>
<keyword evidence="10 18" id="KW-0560">Oxidoreductase</keyword>
<keyword evidence="4" id="KW-0153">Cholesterol metabolism</keyword>
<comment type="caution">
    <text evidence="19">The sequence shown here is derived from an EMBL/GenBank/DDBJ whole genome shotgun (WGS) entry which is preliminary data.</text>
</comment>
<accession>A0AAD6I4E5</accession>
<evidence type="ECO:0000256" key="18">
    <source>
        <dbReference type="RuleBase" id="RU369120"/>
    </source>
</evidence>
<proteinExistence type="inferred from homology"/>
<evidence type="ECO:0000256" key="14">
    <source>
        <dbReference type="ARBA" id="ARBA00023166"/>
    </source>
</evidence>
<evidence type="ECO:0000256" key="2">
    <source>
        <dbReference type="ARBA" id="ARBA00005402"/>
    </source>
</evidence>
<feature type="transmembrane region" description="Helical" evidence="18">
    <location>
        <begin position="32"/>
        <end position="52"/>
    </location>
</feature>
<evidence type="ECO:0000256" key="6">
    <source>
        <dbReference type="ARBA" id="ARBA00022778"/>
    </source>
</evidence>
<dbReference type="GO" id="GO:0047598">
    <property type="term" value="F:7-dehydrocholesterol reductase activity"/>
    <property type="evidence" value="ECO:0007669"/>
    <property type="project" value="UniProtKB-EC"/>
</dbReference>
<keyword evidence="8 18" id="KW-0752">Steroid biosynthesis</keyword>
<dbReference type="PANTHER" id="PTHR21257:SF38">
    <property type="entry name" value="7-DEHYDROCHOLESTEROL REDUCTASE"/>
    <property type="match status" value="1"/>
</dbReference>
<keyword evidence="6" id="KW-0152">Cholesterol biosynthesis</keyword>
<evidence type="ECO:0000256" key="15">
    <source>
        <dbReference type="ARBA" id="ARBA00023221"/>
    </source>
</evidence>
<evidence type="ECO:0000256" key="16">
    <source>
        <dbReference type="ARBA" id="ARBA00038851"/>
    </source>
</evidence>
<evidence type="ECO:0000256" key="11">
    <source>
        <dbReference type="ARBA" id="ARBA00023011"/>
    </source>
</evidence>
<evidence type="ECO:0000256" key="5">
    <source>
        <dbReference type="ARBA" id="ARBA00022692"/>
    </source>
</evidence>
<dbReference type="AlphaFoldDB" id="A0AAD6I4E5"/>
<keyword evidence="11 18" id="KW-0756">Sterol biosynthesis</keyword>
<evidence type="ECO:0000256" key="12">
    <source>
        <dbReference type="ARBA" id="ARBA00023098"/>
    </source>
</evidence>
<evidence type="ECO:0000256" key="17">
    <source>
        <dbReference type="ARBA" id="ARBA00042688"/>
    </source>
</evidence>
<organism evidence="19 20">
    <name type="scientific">Penicillium canescens</name>
    <dbReference type="NCBI Taxonomy" id="5083"/>
    <lineage>
        <taxon>Eukaryota</taxon>
        <taxon>Fungi</taxon>
        <taxon>Dikarya</taxon>
        <taxon>Ascomycota</taxon>
        <taxon>Pezizomycotina</taxon>
        <taxon>Eurotiomycetes</taxon>
        <taxon>Eurotiomycetidae</taxon>
        <taxon>Eurotiales</taxon>
        <taxon>Aspergillaceae</taxon>
        <taxon>Penicillium</taxon>
    </lineage>
</organism>
<keyword evidence="15 18" id="KW-0753">Steroid metabolism</keyword>
<reference evidence="19" key="2">
    <citation type="submission" date="2023-01" db="EMBL/GenBank/DDBJ databases">
        <authorList>
            <person name="Petersen C."/>
        </authorList>
    </citation>
    <scope>NUCLEOTIDE SEQUENCE</scope>
    <source>
        <strain evidence="19">IBT 15450</strain>
    </source>
</reference>
<gene>
    <name evidence="19" type="ORF">N7460_010119</name>
</gene>
<evidence type="ECO:0000256" key="3">
    <source>
        <dbReference type="ARBA" id="ARBA00022516"/>
    </source>
</evidence>
<evidence type="ECO:0000256" key="13">
    <source>
        <dbReference type="ARBA" id="ARBA00023136"/>
    </source>
</evidence>
<keyword evidence="7" id="KW-0521">NADP</keyword>
<feature type="transmembrane region" description="Helical" evidence="18">
    <location>
        <begin position="124"/>
        <end position="141"/>
    </location>
</feature>
<evidence type="ECO:0000256" key="7">
    <source>
        <dbReference type="ARBA" id="ARBA00022857"/>
    </source>
</evidence>
<dbReference type="EC" id="1.3.1.21" evidence="16"/>
<name>A0AAD6I4E5_PENCN</name>
<evidence type="ECO:0000256" key="4">
    <source>
        <dbReference type="ARBA" id="ARBA00022548"/>
    </source>
</evidence>
<dbReference type="GO" id="GO:0006695">
    <property type="term" value="P:cholesterol biosynthetic process"/>
    <property type="evidence" value="ECO:0007669"/>
    <property type="project" value="UniProtKB-KW"/>
</dbReference>
<evidence type="ECO:0000256" key="8">
    <source>
        <dbReference type="ARBA" id="ARBA00022955"/>
    </source>
</evidence>
<evidence type="ECO:0000256" key="1">
    <source>
        <dbReference type="ARBA" id="ARBA00004141"/>
    </source>
</evidence>
<comment type="subcellular location">
    <subcellularLocation>
        <location evidence="1">Membrane</location>
        <topology evidence="1">Multi-pass membrane protein</topology>
    </subcellularLocation>
</comment>
<dbReference type="EMBL" id="JAQJZL010000014">
    <property type="protein sequence ID" value="KAJ6029853.1"/>
    <property type="molecule type" value="Genomic_DNA"/>
</dbReference>
<dbReference type="GO" id="GO:0016132">
    <property type="term" value="P:brassinosteroid biosynthetic process"/>
    <property type="evidence" value="ECO:0007669"/>
    <property type="project" value="TreeGrafter"/>
</dbReference>
<evidence type="ECO:0000313" key="19">
    <source>
        <dbReference type="EMBL" id="KAJ6029853.1"/>
    </source>
</evidence>
<keyword evidence="12 18" id="KW-0443">Lipid metabolism</keyword>
<dbReference type="PANTHER" id="PTHR21257">
    <property type="entry name" value="DELTA(14)-STEROL REDUCTASE"/>
    <property type="match status" value="1"/>
</dbReference>
<keyword evidence="9 18" id="KW-1133">Transmembrane helix</keyword>
<dbReference type="InterPro" id="IPR001171">
    <property type="entry name" value="ERG24_DHCR-like"/>
</dbReference>
<keyword evidence="13 18" id="KW-0472">Membrane</keyword>
<comment type="caution">
    <text evidence="18">Lacks conserved residue(s) required for the propagation of feature annotation.</text>
</comment>
<evidence type="ECO:0000256" key="10">
    <source>
        <dbReference type="ARBA" id="ARBA00023002"/>
    </source>
</evidence>
<comment type="similarity">
    <text evidence="2 18">Belongs to the ERG4/ERG24 family.</text>
</comment>
<reference evidence="19" key="1">
    <citation type="journal article" date="2023" name="IMA Fungus">
        <title>Comparative genomic study of the Penicillium genus elucidates a diverse pangenome and 15 lateral gene transfer events.</title>
        <authorList>
            <person name="Petersen C."/>
            <person name="Sorensen T."/>
            <person name="Nielsen M.R."/>
            <person name="Sondergaard T.E."/>
            <person name="Sorensen J.L."/>
            <person name="Fitzpatrick D.A."/>
            <person name="Frisvad J.C."/>
            <person name="Nielsen K.L."/>
        </authorList>
    </citation>
    <scope>NUCLEOTIDE SEQUENCE</scope>
    <source>
        <strain evidence="19">IBT 15450</strain>
    </source>
</reference>
<keyword evidence="14 18" id="KW-1207">Sterol metabolism</keyword>
<dbReference type="Pfam" id="PF01222">
    <property type="entry name" value="ERG4_ERG24"/>
    <property type="match status" value="1"/>
</dbReference>
<sequence length="254" mass="28053">MICHGMGNLSSCICFGGGGGCTETIASAAQNWSALLIVANIYGLAVSVLAYMKAYIWPSHKSNQRFSGSICHDFLAGIELNPRIGRHWDLKMFQIGQLGMNSWVIIDLSFVAQQYKNYGEVSNSMLIVTFFHVLYVVDFFLNEQWYLATIDIAHDHFGFALAWGSAVWLPVVYTSQAQYLSLHPVNLSPCAIIIILTAGILSFALFRLANDQKQQFRLTKGNCLIGGSKRHIIQAQYSTSDGTIHQSSLLCSGT</sequence>
<dbReference type="GO" id="GO:0005789">
    <property type="term" value="C:endoplasmic reticulum membrane"/>
    <property type="evidence" value="ECO:0007669"/>
    <property type="project" value="TreeGrafter"/>
</dbReference>
<protein>
    <recommendedName>
        <fullName evidence="16">7-dehydrocholesterol reductase</fullName>
        <ecNumber evidence="16">1.3.1.21</ecNumber>
    </recommendedName>
    <alternativeName>
        <fullName evidence="17">Sterol Delta(7)-reductase</fullName>
    </alternativeName>
</protein>
<evidence type="ECO:0000256" key="9">
    <source>
        <dbReference type="ARBA" id="ARBA00022989"/>
    </source>
</evidence>
<dbReference type="Proteomes" id="UP001219568">
    <property type="component" value="Unassembled WGS sequence"/>
</dbReference>
<keyword evidence="3 18" id="KW-0444">Lipid biosynthesis</keyword>
<keyword evidence="5 18" id="KW-0812">Transmembrane</keyword>
<evidence type="ECO:0000313" key="20">
    <source>
        <dbReference type="Proteomes" id="UP001219568"/>
    </source>
</evidence>